<reference evidence="2 3" key="1">
    <citation type="submission" date="2016-10" db="EMBL/GenBank/DDBJ databases">
        <authorList>
            <person name="de Groot N.N."/>
        </authorList>
    </citation>
    <scope>NUCLEOTIDE SEQUENCE [LARGE SCALE GENOMIC DNA]</scope>
    <source>
        <strain evidence="2 3">ATCC 700224</strain>
    </source>
</reference>
<accession>A0A1G6Z8B2</accession>
<name>A0A1G6Z8B2_9PROT</name>
<dbReference type="RefSeq" id="WP_092782912.1">
    <property type="nucleotide sequence ID" value="NZ_FNAP01000002.1"/>
</dbReference>
<dbReference type="OrthoDB" id="9773411at2"/>
<keyword evidence="3" id="KW-1185">Reference proteome</keyword>
<dbReference type="STRING" id="69960.SAMN05421720_102279"/>
<evidence type="ECO:0000256" key="1">
    <source>
        <dbReference type="SAM" id="MobiDB-lite"/>
    </source>
</evidence>
<organism evidence="2 3">
    <name type="scientific">Rhodospira trueperi</name>
    <dbReference type="NCBI Taxonomy" id="69960"/>
    <lineage>
        <taxon>Bacteria</taxon>
        <taxon>Pseudomonadati</taxon>
        <taxon>Pseudomonadota</taxon>
        <taxon>Alphaproteobacteria</taxon>
        <taxon>Rhodospirillales</taxon>
        <taxon>Rhodospirillaceae</taxon>
        <taxon>Rhodospira</taxon>
    </lineage>
</organism>
<feature type="region of interest" description="Disordered" evidence="1">
    <location>
        <begin position="1"/>
        <end position="21"/>
    </location>
</feature>
<dbReference type="EMBL" id="FNAP01000002">
    <property type="protein sequence ID" value="SDD98533.1"/>
    <property type="molecule type" value="Genomic_DNA"/>
</dbReference>
<feature type="compositionally biased region" description="Low complexity" evidence="1">
    <location>
        <begin position="1"/>
        <end position="16"/>
    </location>
</feature>
<proteinExistence type="predicted"/>
<evidence type="ECO:0000313" key="2">
    <source>
        <dbReference type="EMBL" id="SDD98533.1"/>
    </source>
</evidence>
<sequence>MTDTTTGATIDTAPHTETTDQATSAGVLLAQADPTAGTAIVLVPPTAGETSEVFVTPGQAFSVDAAPDRVSFSQDGGNLVLSFDGGGTVVLSDYLTFASPDSGALPPALTLADGTVITPDLLIADYGIELNDLAPAAGGGTPAAGAPAAQPGGGGEGGGGAGFGSYGIGGLGEGIDPLGLLGNLDLAFDVAAAPDEFVAPEPEPVATPAAAPVAAPEPVETPEEPDIGVVVDEDGLHGFNLVSLFWGHNGIPGGPGDVDARQPWVDLLGGLIQEHAEGFQQYLDDQYDGDLNAFIEDHPILNRLMDFTEVAALGDIPEVEPGDGLAFLPDETAQYTRADGAPLTWVSGASGAIHLVVAPKNGGEDENLDRALATQEQITPWDVALTVLPITGTPLAEITGNDYVVLLHQALYHDQAGTEDNIPISVPYQTEDGSGTVTFAVNDDTPEPKAVTVTYWGWEPQFGDDVTALDYSGDGDTIGWYVKAPWNMDDEGNPRVGHVIWSGTPDYGQSFTIEGYSEDEIGFFVIQNANIGSDQTSKTSALPPDWINLAGNKGVDFIPGNENDNIPGSDPGTRLSFLDGDVQLTVNDHTVGEEIVSEAGDRMATASGGIDKPFNTTGNEDALVADYGADGPELAPYAEIDGSALFTFTDDLNSTQTNLMGLDEATGTYKSITLWYYNEVDGTLSRTPVLDGDDGQQIWGWAGTPPAELSNADAPVFTMTLYLDGGYQFELLGAVEHEGAQHTGGGNQIYQQVPMAPDVAVLNIPGAIRTTDDDGDPVLLDFSIRIDDSVPVAEDKEELEHLSGDTYQFVITQEEVGADGLKNVTVDGATDVELTESANGWTVTFTGDGQADRHEYTITDNDGDTDTATVFVNDFGPVT</sequence>
<dbReference type="AlphaFoldDB" id="A0A1G6Z8B2"/>
<gene>
    <name evidence="2" type="ORF">SAMN05421720_102279</name>
</gene>
<evidence type="ECO:0000313" key="3">
    <source>
        <dbReference type="Proteomes" id="UP000199412"/>
    </source>
</evidence>
<protein>
    <submittedName>
        <fullName evidence="2">Uncharacterized protein</fullName>
    </submittedName>
</protein>
<dbReference type="Proteomes" id="UP000199412">
    <property type="component" value="Unassembled WGS sequence"/>
</dbReference>